<gene>
    <name evidence="1" type="ORF">Q604_UNBC07867G0001</name>
</gene>
<sequence>AQLRDTGSRSHHGLYSLYRSVGITATHKTKIAYSFSASGDYCLRRDIFADICLILLIINRHLQVLPPHLRLNALAARALTH</sequence>
<accession>W1Y6E3</accession>
<protein>
    <submittedName>
        <fullName evidence="1">Uncharacterized protein</fullName>
    </submittedName>
</protein>
<dbReference type="AlphaFoldDB" id="W1Y6E3"/>
<organism evidence="1">
    <name type="scientific">human gut metagenome</name>
    <dbReference type="NCBI Taxonomy" id="408170"/>
    <lineage>
        <taxon>unclassified sequences</taxon>
        <taxon>metagenomes</taxon>
        <taxon>organismal metagenomes</taxon>
    </lineage>
</organism>
<feature type="non-terminal residue" evidence="1">
    <location>
        <position position="1"/>
    </location>
</feature>
<proteinExistence type="predicted"/>
<name>W1Y6E3_9ZZZZ</name>
<comment type="caution">
    <text evidence="1">The sequence shown here is derived from an EMBL/GenBank/DDBJ whole genome shotgun (WGS) entry which is preliminary data.</text>
</comment>
<evidence type="ECO:0000313" key="1">
    <source>
        <dbReference type="EMBL" id="ETJ37956.1"/>
    </source>
</evidence>
<feature type="non-terminal residue" evidence="1">
    <location>
        <position position="81"/>
    </location>
</feature>
<dbReference type="EMBL" id="AZMM01007867">
    <property type="protein sequence ID" value="ETJ37956.1"/>
    <property type="molecule type" value="Genomic_DNA"/>
</dbReference>
<reference evidence="1" key="1">
    <citation type="submission" date="2013-12" db="EMBL/GenBank/DDBJ databases">
        <title>A Varibaculum cambriense genome reconstructed from a premature infant gut community with otherwise low bacterial novelty that shifts toward anaerobic metabolism during the third week of life.</title>
        <authorList>
            <person name="Brown C.T."/>
            <person name="Sharon I."/>
            <person name="Thomas B.C."/>
            <person name="Castelle C.J."/>
            <person name="Morowitz M.J."/>
            <person name="Banfield J.F."/>
        </authorList>
    </citation>
    <scope>NUCLEOTIDE SEQUENCE</scope>
</reference>